<name>A0A290MLC2_CAUVI</name>
<protein>
    <submittedName>
        <fullName evidence="1">Uncharacterized protein</fullName>
    </submittedName>
</protein>
<dbReference type="Proteomes" id="UP000217311">
    <property type="component" value="Chromosome"/>
</dbReference>
<evidence type="ECO:0000313" key="1">
    <source>
        <dbReference type="EMBL" id="ATC32857.1"/>
    </source>
</evidence>
<dbReference type="EMBL" id="CP023315">
    <property type="protein sequence ID" value="ATC32857.1"/>
    <property type="molecule type" value="Genomic_DNA"/>
</dbReference>
<evidence type="ECO:0000313" key="2">
    <source>
        <dbReference type="Proteomes" id="UP000217311"/>
    </source>
</evidence>
<accession>A0A290MLC2</accession>
<organism evidence="1 2">
    <name type="scientific">Caulobacter vibrioides</name>
    <name type="common">Caulobacter crescentus</name>
    <dbReference type="NCBI Taxonomy" id="155892"/>
    <lineage>
        <taxon>Bacteria</taxon>
        <taxon>Pseudomonadati</taxon>
        <taxon>Pseudomonadota</taxon>
        <taxon>Alphaproteobacteria</taxon>
        <taxon>Caulobacterales</taxon>
        <taxon>Caulobacteraceae</taxon>
        <taxon>Caulobacter</taxon>
    </lineage>
</organism>
<gene>
    <name evidence="1" type="ORF">CA606_11245</name>
</gene>
<sequence length="258" mass="28715">MLGNRGKGPAPEQRLHCKEVRRIAPHDGACSLVPAIATSRFHAVFLTSSYATIWTMRSRPAPFQIDIAALLGRAKRSFTDRIGEVTLNFPFISVAVSPKDTEQKVARELVIRLKDRRVLSAYECCDGCIDEALKSLQEIRGLLVDKQVELLALQDGPLYLVVDMMREGIRQFLTFEQSLKHGDITRVGEFRRPEDVRQAYFDGLELLRGHLAHCLTQVAAIAGIEAPREGVVANYHGDWPLVAYVRPQLPSGPGGQSE</sequence>
<proteinExistence type="predicted"/>
<dbReference type="AlphaFoldDB" id="A0A290MLC2"/>
<reference evidence="2" key="1">
    <citation type="submission" date="2017-09" db="EMBL/GenBank/DDBJ databases">
        <title>Genome evolution observed in wild isolates of Caulobacter crescentus.</title>
        <authorList>
            <person name="Ely B."/>
            <person name="Wilson K."/>
            <person name="Scott D."/>
        </authorList>
    </citation>
    <scope>NUCLEOTIDE SEQUENCE [LARGE SCALE GENOMIC DNA]</scope>
    <source>
        <strain evidence="2">CB13b1a</strain>
    </source>
</reference>